<proteinExistence type="predicted"/>
<protein>
    <submittedName>
        <fullName evidence="1">Uncharacterized protein</fullName>
    </submittedName>
</protein>
<gene>
    <name evidence="1" type="ORF">CONLIGDRAFT_343599</name>
</gene>
<reference evidence="1 2" key="1">
    <citation type="submission" date="2016-10" db="EMBL/GenBank/DDBJ databases">
        <title>Draft genome sequence of Coniochaeta ligniaria NRRL30616, a lignocellulolytic fungus for bioabatement of inhibitors in plant biomass hydrolysates.</title>
        <authorList>
            <consortium name="DOE Joint Genome Institute"/>
            <person name="Jimenez D.J."/>
            <person name="Hector R.E."/>
            <person name="Riley R."/>
            <person name="Sun H."/>
            <person name="Grigoriev I.V."/>
            <person name="Van Elsas J.D."/>
            <person name="Nichols N.N."/>
        </authorList>
    </citation>
    <scope>NUCLEOTIDE SEQUENCE [LARGE SCALE GENOMIC DNA]</scope>
    <source>
        <strain evidence="1 2">NRRL 30616</strain>
    </source>
</reference>
<evidence type="ECO:0000313" key="2">
    <source>
        <dbReference type="Proteomes" id="UP000182658"/>
    </source>
</evidence>
<dbReference type="EMBL" id="KV875097">
    <property type="protein sequence ID" value="OIW29746.1"/>
    <property type="molecule type" value="Genomic_DNA"/>
</dbReference>
<name>A0A1J7JPS4_9PEZI</name>
<evidence type="ECO:0000313" key="1">
    <source>
        <dbReference type="EMBL" id="OIW29746.1"/>
    </source>
</evidence>
<dbReference type="Proteomes" id="UP000182658">
    <property type="component" value="Unassembled WGS sequence"/>
</dbReference>
<dbReference type="InParanoid" id="A0A1J7JPS4"/>
<sequence>MGVWEERRTDISRLLSGQPVRWWASRGSNSEDIDERCYWSENTKSRPIIDFRDDQGLLPPVGACRSTNEGSNMRRLSKRPSSWRAGWVIYGVGRHGPYPCHSTSFEDSGEALVFGRMANPNQPYYQRERERELTVGYFSRAILANGVAAPSNGPPRPPASESTLTTWLWI</sequence>
<dbReference type="AlphaFoldDB" id="A0A1J7JPS4"/>
<organism evidence="1 2">
    <name type="scientific">Coniochaeta ligniaria NRRL 30616</name>
    <dbReference type="NCBI Taxonomy" id="1408157"/>
    <lineage>
        <taxon>Eukaryota</taxon>
        <taxon>Fungi</taxon>
        <taxon>Dikarya</taxon>
        <taxon>Ascomycota</taxon>
        <taxon>Pezizomycotina</taxon>
        <taxon>Sordariomycetes</taxon>
        <taxon>Sordariomycetidae</taxon>
        <taxon>Coniochaetales</taxon>
        <taxon>Coniochaetaceae</taxon>
        <taxon>Coniochaeta</taxon>
    </lineage>
</organism>
<accession>A0A1J7JPS4</accession>
<keyword evidence="2" id="KW-1185">Reference proteome</keyword>